<evidence type="ECO:0000313" key="1">
    <source>
        <dbReference type="EMBL" id="ONK81231.1"/>
    </source>
</evidence>
<dbReference type="InterPro" id="IPR029063">
    <property type="entry name" value="SAM-dependent_MTases_sf"/>
</dbReference>
<accession>A0A5P1FWE9</accession>
<reference evidence="2" key="1">
    <citation type="journal article" date="2017" name="Nat. Commun.">
        <title>The asparagus genome sheds light on the origin and evolution of a young Y chromosome.</title>
        <authorList>
            <person name="Harkess A."/>
            <person name="Zhou J."/>
            <person name="Xu C."/>
            <person name="Bowers J.E."/>
            <person name="Van der Hulst R."/>
            <person name="Ayyampalayam S."/>
            <person name="Mercati F."/>
            <person name="Riccardi P."/>
            <person name="McKain M.R."/>
            <person name="Kakrana A."/>
            <person name="Tang H."/>
            <person name="Ray J."/>
            <person name="Groenendijk J."/>
            <person name="Arikit S."/>
            <person name="Mathioni S.M."/>
            <person name="Nakano M."/>
            <person name="Shan H."/>
            <person name="Telgmann-Rauber A."/>
            <person name="Kanno A."/>
            <person name="Yue Z."/>
            <person name="Chen H."/>
            <person name="Li W."/>
            <person name="Chen Y."/>
            <person name="Xu X."/>
            <person name="Zhang Y."/>
            <person name="Luo S."/>
            <person name="Chen H."/>
            <person name="Gao J."/>
            <person name="Mao Z."/>
            <person name="Pires J.C."/>
            <person name="Luo M."/>
            <person name="Kudrna D."/>
            <person name="Wing R.A."/>
            <person name="Meyers B.C."/>
            <person name="Yi K."/>
            <person name="Kong H."/>
            <person name="Lavrijsen P."/>
            <person name="Sunseri F."/>
            <person name="Falavigna A."/>
            <person name="Ye Y."/>
            <person name="Leebens-Mack J.H."/>
            <person name="Chen G."/>
        </authorList>
    </citation>
    <scope>NUCLEOTIDE SEQUENCE [LARGE SCALE GENOMIC DNA]</scope>
    <source>
        <strain evidence="2">cv. DH0086</strain>
    </source>
</reference>
<dbReference type="AlphaFoldDB" id="A0A5P1FWE9"/>
<protein>
    <submittedName>
        <fullName evidence="1">Uncharacterized protein</fullName>
    </submittedName>
</protein>
<dbReference type="Gramene" id="ONK81231">
    <property type="protein sequence ID" value="ONK81231"/>
    <property type="gene ID" value="A4U43_C01F26790"/>
</dbReference>
<name>A0A5P1FWE9_ASPOF</name>
<proteinExistence type="predicted"/>
<dbReference type="EMBL" id="CM007381">
    <property type="protein sequence ID" value="ONK81231.1"/>
    <property type="molecule type" value="Genomic_DNA"/>
</dbReference>
<dbReference type="Proteomes" id="UP000243459">
    <property type="component" value="Chromosome 1"/>
</dbReference>
<gene>
    <name evidence="1" type="ORF">A4U43_C01F26790</name>
</gene>
<sequence>MKNRLFIYIGNALDAGTDNGFSGILVDLFSKGSLIPELQEKSTWVKLKQRLRKGGRIMVNCGGSCVESEDGKRDGKLVMEETLRAMSEVFSGDDGLWVLDLGLKEEDSCVALTGPRPDSGEWKGKMVKGLRGFVDMWRAYQDEER</sequence>
<organism evidence="1 2">
    <name type="scientific">Asparagus officinalis</name>
    <name type="common">Garden asparagus</name>
    <dbReference type="NCBI Taxonomy" id="4686"/>
    <lineage>
        <taxon>Eukaryota</taxon>
        <taxon>Viridiplantae</taxon>
        <taxon>Streptophyta</taxon>
        <taxon>Embryophyta</taxon>
        <taxon>Tracheophyta</taxon>
        <taxon>Spermatophyta</taxon>
        <taxon>Magnoliopsida</taxon>
        <taxon>Liliopsida</taxon>
        <taxon>Asparagales</taxon>
        <taxon>Asparagaceae</taxon>
        <taxon>Asparagoideae</taxon>
        <taxon>Asparagus</taxon>
    </lineage>
</organism>
<dbReference type="Gene3D" id="3.40.50.150">
    <property type="entry name" value="Vaccinia Virus protein VP39"/>
    <property type="match status" value="1"/>
</dbReference>
<evidence type="ECO:0000313" key="2">
    <source>
        <dbReference type="Proteomes" id="UP000243459"/>
    </source>
</evidence>
<dbReference type="SUPFAM" id="SSF53335">
    <property type="entry name" value="S-adenosyl-L-methionine-dependent methyltransferases"/>
    <property type="match status" value="1"/>
</dbReference>
<dbReference type="OMA" id="TTINALC"/>
<keyword evidence="2" id="KW-1185">Reference proteome</keyword>